<feature type="transmembrane region" description="Helical" evidence="1">
    <location>
        <begin position="43"/>
        <end position="67"/>
    </location>
</feature>
<name>A0ABV0CA32_9GAMM</name>
<organism evidence="2 3">
    <name type="scientific">Stenotrophomonas hibiscicola</name>
    <dbReference type="NCBI Taxonomy" id="86189"/>
    <lineage>
        <taxon>Bacteria</taxon>
        <taxon>Pseudomonadati</taxon>
        <taxon>Pseudomonadota</taxon>
        <taxon>Gammaproteobacteria</taxon>
        <taxon>Lysobacterales</taxon>
        <taxon>Lysobacteraceae</taxon>
        <taxon>Stenotrophomonas</taxon>
        <taxon>Stenotrophomonas maltophilia group</taxon>
    </lineage>
</organism>
<feature type="transmembrane region" description="Helical" evidence="1">
    <location>
        <begin position="497"/>
        <end position="524"/>
    </location>
</feature>
<dbReference type="EMBL" id="JBDJOF010000023">
    <property type="protein sequence ID" value="MEN5390622.1"/>
    <property type="molecule type" value="Genomic_DNA"/>
</dbReference>
<evidence type="ECO:0000313" key="2">
    <source>
        <dbReference type="EMBL" id="MEN5390622.1"/>
    </source>
</evidence>
<feature type="transmembrane region" description="Helical" evidence="1">
    <location>
        <begin position="463"/>
        <end position="485"/>
    </location>
</feature>
<feature type="transmembrane region" description="Helical" evidence="1">
    <location>
        <begin position="106"/>
        <end position="124"/>
    </location>
</feature>
<accession>A0ABV0CA32</accession>
<sequence>MVASAGNGPSHGVLGRNRGRWVAAGVLIFILLCSRSVSQFQFVILLAVSLLSMGWFGHRVLAWLGLASTAQGPGLFLKAWLGQFALLLVWLVSAPLAWAWTSWADLPLALPFMVMAALSISLLLHRTQARGFARSLVPSCSGSSLPSLLGLFALVATAALYSRRAGALGLDTHQHIAFTTAMYEAGYPLLTAGGTAWLEKYPKLLHVLASLWAWPGMGHHLGPFLKVQPALQATLAVVGLTELVWGRLRSRGLSPALLMAGGALLLAGLGALMLRGTTYFYPVADLNSTGRLSALAVLLLPALAATLHGMARNRRSAAFCWAALPFAGAMAVKLNPSLAVAYAGFSVPLFLCVAVFPWLHTRGLSLRLLMPLLGLFTGTAAGVVLLLADPYYLQLVAEAVPEVRAGLQQFLGLRLYTPPSVALVEGSLPEALRAAVMWELWHGPQPAPWTQWMPDSSQFLWRAIHPLGHALALASIVAGLAALLWRRWAAESRRLLVSILGWQIGLLLSVLCAQRLANIVLLALGHSSLEASLLSTYSQRYIDLLGMYALLIQSMLALASLLLLLDAVGAGRHLRALPKASLRRATAIVVALGALAFAVVPPPAPRARTMGWPYPVDEKQVRAFQQAEARLPADAVVLVPAYSVMLNGREDWVLPSASVAPYLPFGQRDYLFNVRLGAGYPFTARDLRQLLCSNKPAAARQQLRRLGVTHVLIDRSDRATDRDMLETRLCMTELGRLGLSVQDAIAAPGGLFFYPLQP</sequence>
<evidence type="ECO:0000313" key="3">
    <source>
        <dbReference type="Proteomes" id="UP001400166"/>
    </source>
</evidence>
<feature type="transmembrane region" description="Helical" evidence="1">
    <location>
        <begin position="292"/>
        <end position="311"/>
    </location>
</feature>
<keyword evidence="3" id="KW-1185">Reference proteome</keyword>
<comment type="caution">
    <text evidence="2">The sequence shown here is derived from an EMBL/GenBank/DDBJ whole genome shotgun (WGS) entry which is preliminary data.</text>
</comment>
<feature type="transmembrane region" description="Helical" evidence="1">
    <location>
        <begin position="257"/>
        <end position="280"/>
    </location>
</feature>
<dbReference type="Proteomes" id="UP001400166">
    <property type="component" value="Unassembled WGS sequence"/>
</dbReference>
<keyword evidence="1" id="KW-0472">Membrane</keyword>
<feature type="transmembrane region" description="Helical" evidence="1">
    <location>
        <begin position="340"/>
        <end position="359"/>
    </location>
</feature>
<reference evidence="2 3" key="1">
    <citation type="submission" date="2024-04" db="EMBL/GenBank/DDBJ databases">
        <title>WGS of bacteria from Torrens River.</title>
        <authorList>
            <person name="Wyrsch E.R."/>
            <person name="Drigo B."/>
        </authorList>
    </citation>
    <scope>NUCLEOTIDE SEQUENCE [LARGE SCALE GENOMIC DNA]</scope>
    <source>
        <strain evidence="2 3">TWI153</strain>
    </source>
</reference>
<evidence type="ECO:0000256" key="1">
    <source>
        <dbReference type="SAM" id="Phobius"/>
    </source>
</evidence>
<protein>
    <submittedName>
        <fullName evidence="2">Uncharacterized protein</fullName>
    </submittedName>
</protein>
<dbReference type="RefSeq" id="WP_134731764.1">
    <property type="nucleotide sequence ID" value="NZ_JBDJNA010000005.1"/>
</dbReference>
<feature type="transmembrane region" description="Helical" evidence="1">
    <location>
        <begin position="136"/>
        <end position="161"/>
    </location>
</feature>
<gene>
    <name evidence="2" type="ORF">ABE587_12430</name>
</gene>
<feature type="transmembrane region" description="Helical" evidence="1">
    <location>
        <begin position="21"/>
        <end position="37"/>
    </location>
</feature>
<keyword evidence="1" id="KW-0812">Transmembrane</keyword>
<feature type="transmembrane region" description="Helical" evidence="1">
    <location>
        <begin position="544"/>
        <end position="565"/>
    </location>
</feature>
<feature type="transmembrane region" description="Helical" evidence="1">
    <location>
        <begin position="585"/>
        <end position="604"/>
    </location>
</feature>
<feature type="transmembrane region" description="Helical" evidence="1">
    <location>
        <begin position="318"/>
        <end position="334"/>
    </location>
</feature>
<keyword evidence="1" id="KW-1133">Transmembrane helix</keyword>
<feature type="transmembrane region" description="Helical" evidence="1">
    <location>
        <begin position="366"/>
        <end position="388"/>
    </location>
</feature>
<feature type="transmembrane region" description="Helical" evidence="1">
    <location>
        <begin position="79"/>
        <end position="100"/>
    </location>
</feature>
<proteinExistence type="predicted"/>